<evidence type="ECO:0000256" key="1">
    <source>
        <dbReference type="SAM" id="Phobius"/>
    </source>
</evidence>
<evidence type="ECO:0000313" key="3">
    <source>
        <dbReference type="Proteomes" id="UP000236655"/>
    </source>
</evidence>
<accession>A0A2I7N7C2</accession>
<feature type="transmembrane region" description="Helical" evidence="1">
    <location>
        <begin position="87"/>
        <end position="108"/>
    </location>
</feature>
<dbReference type="AlphaFoldDB" id="A0A2I7N7C2"/>
<gene>
    <name evidence="2" type="ORF">CUN60_07250</name>
</gene>
<feature type="transmembrane region" description="Helical" evidence="1">
    <location>
        <begin position="58"/>
        <end position="80"/>
    </location>
</feature>
<dbReference type="KEGG" id="nba:CUN60_07250"/>
<reference evidence="3" key="1">
    <citation type="submission" date="2017-11" db="EMBL/GenBank/DDBJ databases">
        <authorList>
            <person name="Chan K.G."/>
            <person name="Lee L.S."/>
        </authorList>
    </citation>
    <scope>NUCLEOTIDE SEQUENCE [LARGE SCALE GENOMIC DNA]</scope>
    <source>
        <strain evidence="3">DSM 100970</strain>
    </source>
</reference>
<dbReference type="RefSeq" id="WP_102951401.1">
    <property type="nucleotide sequence ID" value="NZ_CP024847.1"/>
</dbReference>
<keyword evidence="1" id="KW-0812">Transmembrane</keyword>
<keyword evidence="3" id="KW-1185">Reference proteome</keyword>
<evidence type="ECO:0008006" key="4">
    <source>
        <dbReference type="Google" id="ProtNLM"/>
    </source>
</evidence>
<keyword evidence="1" id="KW-0472">Membrane</keyword>
<keyword evidence="1" id="KW-1133">Transmembrane helix</keyword>
<proteinExistence type="predicted"/>
<evidence type="ECO:0000313" key="2">
    <source>
        <dbReference type="EMBL" id="AUR52105.1"/>
    </source>
</evidence>
<name>A0A2I7N7C2_9NEIS</name>
<organism evidence="2 3">
    <name type="scientific">Aquella oligotrophica</name>
    <dbReference type="NCBI Taxonomy" id="2067065"/>
    <lineage>
        <taxon>Bacteria</taxon>
        <taxon>Pseudomonadati</taxon>
        <taxon>Pseudomonadota</taxon>
        <taxon>Betaproteobacteria</taxon>
        <taxon>Neisseriales</taxon>
        <taxon>Neisseriaceae</taxon>
        <taxon>Aquella</taxon>
    </lineage>
</organism>
<dbReference type="Proteomes" id="UP000236655">
    <property type="component" value="Chromosome"/>
</dbReference>
<sequence>MNRFVLDAKGFIQQHKASLILLLVICCYFGLSLASHTNGSTTNDAAFKNGYNWVDSVIHGYLGILLAAACFIVALIIGIAKQAPMAVIGGIIFALLIAFGPDMVTGIVNSSLIVVAV</sequence>
<protein>
    <recommendedName>
        <fullName evidence="4">Conjugal transfer protein TraA</fullName>
    </recommendedName>
</protein>
<dbReference type="EMBL" id="CP024847">
    <property type="protein sequence ID" value="AUR52105.1"/>
    <property type="molecule type" value="Genomic_DNA"/>
</dbReference>